<organism evidence="1 2">
    <name type="scientific">Salipiger pallidus</name>
    <dbReference type="NCBI Taxonomy" id="1775170"/>
    <lineage>
        <taxon>Bacteria</taxon>
        <taxon>Pseudomonadati</taxon>
        <taxon>Pseudomonadota</taxon>
        <taxon>Alphaproteobacteria</taxon>
        <taxon>Rhodobacterales</taxon>
        <taxon>Roseobacteraceae</taxon>
        <taxon>Salipiger</taxon>
    </lineage>
</organism>
<sequence>METKHVAFADTPSLHPANWLRDIEAQVPRKAVRDFWNRLRYGAEAPLSDERIFVDPCAVTVSYDGPAAGRLLRRHHSGMVLGGEWDSYRQPFAQNIKCRSAWMHYVDGLPWAETPLFDRMLRHVAEGRRPDGCNSYEDVVQRYETLDRIFEETDRRRRLLTQAELPGFLRREHGGILVHIDRNGAPLRAGGGMHRLAIAQILKLQDIPAQLGVVHPEALYKGVFATLRQPLARDAGLNG</sequence>
<evidence type="ECO:0000313" key="1">
    <source>
        <dbReference type="EMBL" id="GGG63752.1"/>
    </source>
</evidence>
<name>A0A8J2ZHN4_9RHOB</name>
<protein>
    <submittedName>
        <fullName evidence="1">Uncharacterized protein</fullName>
    </submittedName>
</protein>
<comment type="caution">
    <text evidence="1">The sequence shown here is derived from an EMBL/GenBank/DDBJ whole genome shotgun (WGS) entry which is preliminary data.</text>
</comment>
<dbReference type="AlphaFoldDB" id="A0A8J2ZHN4"/>
<proteinExistence type="predicted"/>
<keyword evidence="2" id="KW-1185">Reference proteome</keyword>
<accession>A0A8J2ZHN4</accession>
<reference evidence="1" key="1">
    <citation type="journal article" date="2014" name="Int. J. Syst. Evol. Microbiol.">
        <title>Complete genome sequence of Corynebacterium casei LMG S-19264T (=DSM 44701T), isolated from a smear-ripened cheese.</title>
        <authorList>
            <consortium name="US DOE Joint Genome Institute (JGI-PGF)"/>
            <person name="Walter F."/>
            <person name="Albersmeier A."/>
            <person name="Kalinowski J."/>
            <person name="Ruckert C."/>
        </authorList>
    </citation>
    <scope>NUCLEOTIDE SEQUENCE</scope>
    <source>
        <strain evidence="1">CGMCC 1.15762</strain>
    </source>
</reference>
<gene>
    <name evidence="1" type="ORF">GCM10011415_07800</name>
</gene>
<reference evidence="1" key="2">
    <citation type="submission" date="2020-09" db="EMBL/GenBank/DDBJ databases">
        <authorList>
            <person name="Sun Q."/>
            <person name="Zhou Y."/>
        </authorList>
    </citation>
    <scope>NUCLEOTIDE SEQUENCE</scope>
    <source>
        <strain evidence="1">CGMCC 1.15762</strain>
    </source>
</reference>
<evidence type="ECO:0000313" key="2">
    <source>
        <dbReference type="Proteomes" id="UP000617145"/>
    </source>
</evidence>
<dbReference type="EMBL" id="BMJV01000001">
    <property type="protein sequence ID" value="GGG63752.1"/>
    <property type="molecule type" value="Genomic_DNA"/>
</dbReference>
<dbReference type="Proteomes" id="UP000617145">
    <property type="component" value="Unassembled WGS sequence"/>
</dbReference>